<accession>A0A644WWS7</accession>
<comment type="caution">
    <text evidence="1">The sequence shown here is derived from an EMBL/GenBank/DDBJ whole genome shotgun (WGS) entry which is preliminary data.</text>
</comment>
<evidence type="ECO:0000313" key="1">
    <source>
        <dbReference type="EMBL" id="MPM08366.1"/>
    </source>
</evidence>
<gene>
    <name evidence="1" type="ORF">SDC9_54678</name>
</gene>
<organism evidence="1">
    <name type="scientific">bioreactor metagenome</name>
    <dbReference type="NCBI Taxonomy" id="1076179"/>
    <lineage>
        <taxon>unclassified sequences</taxon>
        <taxon>metagenomes</taxon>
        <taxon>ecological metagenomes</taxon>
    </lineage>
</organism>
<proteinExistence type="predicted"/>
<sequence>MLRGRPRFTLSKQFRASFAAFSGEMISNSSRRGNGMQRSPLFFQEGIPRKTGDSLPQRVRVSTIQGSLFVRVAPLLLENGF</sequence>
<reference evidence="1" key="1">
    <citation type="submission" date="2019-08" db="EMBL/GenBank/DDBJ databases">
        <authorList>
            <person name="Kucharzyk K."/>
            <person name="Murdoch R.W."/>
            <person name="Higgins S."/>
            <person name="Loffler F."/>
        </authorList>
    </citation>
    <scope>NUCLEOTIDE SEQUENCE</scope>
</reference>
<dbReference type="AlphaFoldDB" id="A0A644WWS7"/>
<protein>
    <submittedName>
        <fullName evidence="1">Uncharacterized protein</fullName>
    </submittedName>
</protein>
<dbReference type="EMBL" id="VSSQ01001442">
    <property type="protein sequence ID" value="MPM08366.1"/>
    <property type="molecule type" value="Genomic_DNA"/>
</dbReference>
<name>A0A644WWS7_9ZZZZ</name>